<sequence>MSALHYTQQPARMTFKPSPVQVTTRSPGSHNLAVVTTLPTPPPAKPPASFFGHIRSDIDAAILVEACIRGEMEALNSTNTPMNSVQIQSGTCVVFTEGMKKGELVRWRDGMNWSASRIQGPFLLYREVYPGKQPRPPVTRESSTTELRFGKTTVRGDYSHVRGGLAKRTISIVGSNRQKYRVISYFYPCEVAHLYGELTVLPNALRAPSELAQFTKYLYNRGRKAEIVLQPLSLVRAVLPNNIQQMEHDPIRQT</sequence>
<evidence type="ECO:0000313" key="2">
    <source>
        <dbReference type="Proteomes" id="UP000193642"/>
    </source>
</evidence>
<dbReference type="Pfam" id="PF09729">
    <property type="entry name" value="Gti1_Pac2"/>
    <property type="match status" value="1"/>
</dbReference>
<name>A0A1Y2D3L1_9FUNG</name>
<accession>A0A1Y2D3L1</accession>
<proteinExistence type="predicted"/>
<dbReference type="PANTHER" id="PTHR28027">
    <property type="entry name" value="TRANSCRIPTIONAL REGULATOR MIT1"/>
    <property type="match status" value="1"/>
</dbReference>
<keyword evidence="2" id="KW-1185">Reference proteome</keyword>
<dbReference type="EMBL" id="MCGO01000001">
    <property type="protein sequence ID" value="ORY53879.1"/>
    <property type="molecule type" value="Genomic_DNA"/>
</dbReference>
<comment type="caution">
    <text evidence="1">The sequence shown here is derived from an EMBL/GenBank/DDBJ whole genome shotgun (WGS) entry which is preliminary data.</text>
</comment>
<evidence type="ECO:0000313" key="1">
    <source>
        <dbReference type="EMBL" id="ORY53879.1"/>
    </source>
</evidence>
<dbReference type="AlphaFoldDB" id="A0A1Y2D3L1"/>
<reference evidence="1 2" key="1">
    <citation type="submission" date="2016-07" db="EMBL/GenBank/DDBJ databases">
        <title>Pervasive Adenine N6-methylation of Active Genes in Fungi.</title>
        <authorList>
            <consortium name="DOE Joint Genome Institute"/>
            <person name="Mondo S.J."/>
            <person name="Dannebaum R.O."/>
            <person name="Kuo R.C."/>
            <person name="Labutti K."/>
            <person name="Haridas S."/>
            <person name="Kuo A."/>
            <person name="Salamov A."/>
            <person name="Ahrendt S.R."/>
            <person name="Lipzen A."/>
            <person name="Sullivan W."/>
            <person name="Andreopoulos W.B."/>
            <person name="Clum A."/>
            <person name="Lindquist E."/>
            <person name="Daum C."/>
            <person name="Ramamoorthy G.K."/>
            <person name="Gryganskyi A."/>
            <person name="Culley D."/>
            <person name="Magnuson J.K."/>
            <person name="James T.Y."/>
            <person name="O'Malley M.A."/>
            <person name="Stajich J.E."/>
            <person name="Spatafora J.W."/>
            <person name="Visel A."/>
            <person name="Grigoriev I.V."/>
        </authorList>
    </citation>
    <scope>NUCLEOTIDE SEQUENCE [LARGE SCALE GENOMIC DNA]</scope>
    <source>
        <strain evidence="1 2">JEL800</strain>
    </source>
</reference>
<dbReference type="Proteomes" id="UP000193642">
    <property type="component" value="Unassembled WGS sequence"/>
</dbReference>
<dbReference type="GO" id="GO:0003677">
    <property type="term" value="F:DNA binding"/>
    <property type="evidence" value="ECO:0007669"/>
    <property type="project" value="TreeGrafter"/>
</dbReference>
<dbReference type="InterPro" id="IPR018608">
    <property type="entry name" value="Gti1/Pac2"/>
</dbReference>
<protein>
    <recommendedName>
        <fullName evidence="3">Gti1/Pac2 family-domain-containing protein</fullName>
    </recommendedName>
</protein>
<evidence type="ECO:0008006" key="3">
    <source>
        <dbReference type="Google" id="ProtNLM"/>
    </source>
</evidence>
<organism evidence="1 2">
    <name type="scientific">Rhizoclosmatium globosum</name>
    <dbReference type="NCBI Taxonomy" id="329046"/>
    <lineage>
        <taxon>Eukaryota</taxon>
        <taxon>Fungi</taxon>
        <taxon>Fungi incertae sedis</taxon>
        <taxon>Chytridiomycota</taxon>
        <taxon>Chytridiomycota incertae sedis</taxon>
        <taxon>Chytridiomycetes</taxon>
        <taxon>Chytridiales</taxon>
        <taxon>Chytriomycetaceae</taxon>
        <taxon>Rhizoclosmatium</taxon>
    </lineage>
</organism>
<dbReference type="PANTHER" id="PTHR28027:SF2">
    <property type="entry name" value="TRANSCRIPTIONAL REGULATOR MIT1"/>
    <property type="match status" value="1"/>
</dbReference>
<dbReference type="OrthoDB" id="5572844at2759"/>
<gene>
    <name evidence="1" type="ORF">BCR33DRAFT_845096</name>
</gene>